<gene>
    <name evidence="2" type="ORF">C6N75_29335</name>
</gene>
<dbReference type="AlphaFoldDB" id="A0A2S9PMW5"/>
<name>A0A2S9PMW5_9ACTN</name>
<comment type="caution">
    <text evidence="2">The sequence shown here is derived from an EMBL/GenBank/DDBJ whole genome shotgun (WGS) entry which is preliminary data.</text>
</comment>
<dbReference type="OrthoDB" id="9862287at2"/>
<dbReference type="Proteomes" id="UP000239322">
    <property type="component" value="Unassembled WGS sequence"/>
</dbReference>
<sequence length="368" mass="40810">MSAYINEIIKGLNKNARDAILATAAAEDGRVPYTVHQRTVDALHRRKLIREVKNRNGGFNWCILTTVGKRVAAELKRRAEARQPAQGPAPAPAPEKSPARKELSPAERTLQYADAARIFAALHPAALAVVDAYQRNALDTIAEGGPRFSPADIWDHIGAEPGAYLKHDWETDPNEWATPEGFNKVWAHLDRLATAGKLSLSRWDELVTEARDLLRQESHRTPPVVLEKDPGGWQVLFATKSPFTGERWADMPVVSVKRTAQLRAGHDWDVVERRLGGAGLSRYGFTDAVSAGHALHLARKRWETEGPHAAWFWFLAEEAPAIEALREEYEPTPELEREAFEFAQRATANGPLPDLSLADLQAIARGDA</sequence>
<feature type="region of interest" description="Disordered" evidence="1">
    <location>
        <begin position="78"/>
        <end position="106"/>
    </location>
</feature>
<accession>A0A2S9PMW5</accession>
<evidence type="ECO:0000256" key="1">
    <source>
        <dbReference type="SAM" id="MobiDB-lite"/>
    </source>
</evidence>
<evidence type="ECO:0000313" key="2">
    <source>
        <dbReference type="EMBL" id="PRH75745.1"/>
    </source>
</evidence>
<dbReference type="RefSeq" id="WP_105871870.1">
    <property type="nucleotide sequence ID" value="NZ_PVLV01000691.1"/>
</dbReference>
<proteinExistence type="predicted"/>
<keyword evidence="3" id="KW-1185">Reference proteome</keyword>
<organism evidence="2 3">
    <name type="scientific">Streptomyces solincola</name>
    <dbReference type="NCBI Taxonomy" id="2100817"/>
    <lineage>
        <taxon>Bacteria</taxon>
        <taxon>Bacillati</taxon>
        <taxon>Actinomycetota</taxon>
        <taxon>Actinomycetes</taxon>
        <taxon>Kitasatosporales</taxon>
        <taxon>Streptomycetaceae</taxon>
        <taxon>Streptomyces</taxon>
    </lineage>
</organism>
<dbReference type="EMBL" id="PVLV01000691">
    <property type="protein sequence ID" value="PRH75745.1"/>
    <property type="molecule type" value="Genomic_DNA"/>
</dbReference>
<reference evidence="2 3" key="1">
    <citation type="submission" date="2018-03" db="EMBL/GenBank/DDBJ databases">
        <title>Novel Streptomyces sp. from soil.</title>
        <authorList>
            <person name="Tan G.Y.A."/>
            <person name="Lee Z.Y."/>
        </authorList>
    </citation>
    <scope>NUCLEOTIDE SEQUENCE [LARGE SCALE GENOMIC DNA]</scope>
    <source>
        <strain evidence="2 3">ST5x</strain>
    </source>
</reference>
<evidence type="ECO:0000313" key="3">
    <source>
        <dbReference type="Proteomes" id="UP000239322"/>
    </source>
</evidence>
<protein>
    <submittedName>
        <fullName evidence="2">Uncharacterized protein</fullName>
    </submittedName>
</protein>